<comment type="caution">
    <text evidence="2">The sequence shown here is derived from an EMBL/GenBank/DDBJ whole genome shotgun (WGS) entry which is preliminary data.</text>
</comment>
<dbReference type="AlphaFoldDB" id="A0A8H9LH78"/>
<dbReference type="GeneID" id="97483274"/>
<dbReference type="RefSeq" id="WP_141763878.1">
    <property type="nucleotide sequence ID" value="NZ_BMUB01000001.1"/>
</dbReference>
<dbReference type="EMBL" id="BMUB01000001">
    <property type="protein sequence ID" value="GGU54469.1"/>
    <property type="molecule type" value="Genomic_DNA"/>
</dbReference>
<keyword evidence="1" id="KW-0812">Transmembrane</keyword>
<feature type="transmembrane region" description="Helical" evidence="1">
    <location>
        <begin position="104"/>
        <end position="123"/>
    </location>
</feature>
<reference evidence="2" key="1">
    <citation type="journal article" date="2014" name="Int. J. Syst. Evol. Microbiol.">
        <title>Complete genome sequence of Corynebacterium casei LMG S-19264T (=DSM 44701T), isolated from a smear-ripened cheese.</title>
        <authorList>
            <consortium name="US DOE Joint Genome Institute (JGI-PGF)"/>
            <person name="Walter F."/>
            <person name="Albersmeier A."/>
            <person name="Kalinowski J."/>
            <person name="Ruckert C."/>
        </authorList>
    </citation>
    <scope>NUCLEOTIDE SEQUENCE</scope>
    <source>
        <strain evidence="2">JCM 4434</strain>
    </source>
</reference>
<accession>A0A8H9LH78</accession>
<evidence type="ECO:0000313" key="2">
    <source>
        <dbReference type="EMBL" id="GGU54469.1"/>
    </source>
</evidence>
<dbReference type="Proteomes" id="UP000610124">
    <property type="component" value="Unassembled WGS sequence"/>
</dbReference>
<name>A0A8H9LH78_KITAU</name>
<proteinExistence type="predicted"/>
<protein>
    <submittedName>
        <fullName evidence="2">Uncharacterized protein</fullName>
    </submittedName>
</protein>
<organism evidence="2 3">
    <name type="scientific">Kitasatospora aureofaciens</name>
    <name type="common">Streptomyces aureofaciens</name>
    <dbReference type="NCBI Taxonomy" id="1894"/>
    <lineage>
        <taxon>Bacteria</taxon>
        <taxon>Bacillati</taxon>
        <taxon>Actinomycetota</taxon>
        <taxon>Actinomycetes</taxon>
        <taxon>Kitasatosporales</taxon>
        <taxon>Streptomycetaceae</taxon>
        <taxon>Kitasatospora</taxon>
    </lineage>
</organism>
<reference evidence="2" key="2">
    <citation type="submission" date="2020-09" db="EMBL/GenBank/DDBJ databases">
        <authorList>
            <person name="Sun Q."/>
            <person name="Ohkuma M."/>
        </authorList>
    </citation>
    <scope>NUCLEOTIDE SEQUENCE</scope>
    <source>
        <strain evidence="2">JCM 4434</strain>
    </source>
</reference>
<evidence type="ECO:0000256" key="1">
    <source>
        <dbReference type="SAM" id="Phobius"/>
    </source>
</evidence>
<gene>
    <name evidence="2" type="ORF">GCM10010502_00690</name>
</gene>
<keyword evidence="1" id="KW-1133">Transmembrane helix</keyword>
<dbReference type="OrthoDB" id="4266584at2"/>
<keyword evidence="1" id="KW-0472">Membrane</keyword>
<evidence type="ECO:0000313" key="3">
    <source>
        <dbReference type="Proteomes" id="UP000610124"/>
    </source>
</evidence>
<sequence>MTAVKKHVNWEFAEMLLAAVLPGSTAYDPDRIAGIPLDGWAPFDIEERDSDVIEDDFLSYCDDLEGPLIVVNSTSFDEDQGPFFVEASRLVDFVKAFPTRVRDYFMYASVIVVSPVTGFVIVVQDDGYIVKVRGNAIMVMQDKLGEK</sequence>